<dbReference type="RefSeq" id="WP_317561948.1">
    <property type="nucleotide sequence ID" value="NZ_JAWLIP010000007.1"/>
</dbReference>
<dbReference type="EMBL" id="JAWLIP010000007">
    <property type="protein sequence ID" value="MDV6227809.1"/>
    <property type="molecule type" value="Genomic_DNA"/>
</dbReference>
<comment type="caution">
    <text evidence="2">The sequence shown here is derived from an EMBL/GenBank/DDBJ whole genome shotgun (WGS) entry which is preliminary data.</text>
</comment>
<dbReference type="CDD" id="cd00761">
    <property type="entry name" value="Glyco_tranf_GTA_type"/>
    <property type="match status" value="1"/>
</dbReference>
<evidence type="ECO:0000259" key="1">
    <source>
        <dbReference type="Pfam" id="PF00535"/>
    </source>
</evidence>
<evidence type="ECO:0000313" key="2">
    <source>
        <dbReference type="EMBL" id="MDV6227809.1"/>
    </source>
</evidence>
<accession>A0ABU4ANJ9</accession>
<dbReference type="PANTHER" id="PTHR43685">
    <property type="entry name" value="GLYCOSYLTRANSFERASE"/>
    <property type="match status" value="1"/>
</dbReference>
<dbReference type="Gene3D" id="3.40.50.2000">
    <property type="entry name" value="Glycogen Phosphorylase B"/>
    <property type="match status" value="1"/>
</dbReference>
<dbReference type="SUPFAM" id="SSF53448">
    <property type="entry name" value="Nucleotide-diphospho-sugar transferases"/>
    <property type="match status" value="1"/>
</dbReference>
<keyword evidence="2" id="KW-0328">Glycosyltransferase</keyword>
<keyword evidence="2" id="KW-0808">Transferase</keyword>
<dbReference type="InterPro" id="IPR029044">
    <property type="entry name" value="Nucleotide-diphossugar_trans"/>
</dbReference>
<dbReference type="GO" id="GO:0016757">
    <property type="term" value="F:glycosyltransferase activity"/>
    <property type="evidence" value="ECO:0007669"/>
    <property type="project" value="UniProtKB-KW"/>
</dbReference>
<dbReference type="EC" id="2.4.-.-" evidence="2"/>
<proteinExistence type="predicted"/>
<dbReference type="Proteomes" id="UP001185659">
    <property type="component" value="Unassembled WGS sequence"/>
</dbReference>
<dbReference type="Gene3D" id="3.90.550.10">
    <property type="entry name" value="Spore Coat Polysaccharide Biosynthesis Protein SpsA, Chain A"/>
    <property type="match status" value="1"/>
</dbReference>
<protein>
    <submittedName>
        <fullName evidence="2">Glycosyltransferase</fullName>
        <ecNumber evidence="2">2.4.-.-</ecNumber>
    </submittedName>
</protein>
<feature type="domain" description="Glycosyltransferase 2-like" evidence="1">
    <location>
        <begin position="503"/>
        <end position="631"/>
    </location>
</feature>
<name>A0ABU4ANJ9_9HYPH</name>
<dbReference type="Pfam" id="PF13692">
    <property type="entry name" value="Glyco_trans_1_4"/>
    <property type="match status" value="1"/>
</dbReference>
<dbReference type="PANTHER" id="PTHR43685:SF2">
    <property type="entry name" value="GLYCOSYLTRANSFERASE 2-LIKE DOMAIN-CONTAINING PROTEIN"/>
    <property type="match status" value="1"/>
</dbReference>
<dbReference type="CDD" id="cd03801">
    <property type="entry name" value="GT4_PimA-like"/>
    <property type="match status" value="1"/>
</dbReference>
<dbReference type="InterPro" id="IPR001173">
    <property type="entry name" value="Glyco_trans_2-like"/>
</dbReference>
<dbReference type="SUPFAM" id="SSF53756">
    <property type="entry name" value="UDP-Glycosyltransferase/glycogen phosphorylase"/>
    <property type="match status" value="1"/>
</dbReference>
<evidence type="ECO:0000313" key="3">
    <source>
        <dbReference type="Proteomes" id="UP001185659"/>
    </source>
</evidence>
<organism evidence="2 3">
    <name type="scientific">Nitratireductor aquimarinus</name>
    <dbReference type="NCBI Taxonomy" id="889300"/>
    <lineage>
        <taxon>Bacteria</taxon>
        <taxon>Pseudomonadati</taxon>
        <taxon>Pseudomonadota</taxon>
        <taxon>Alphaproteobacteria</taxon>
        <taxon>Hyphomicrobiales</taxon>
        <taxon>Phyllobacteriaceae</taxon>
        <taxon>Nitratireductor</taxon>
    </lineage>
</organism>
<dbReference type="InterPro" id="IPR050834">
    <property type="entry name" value="Glycosyltransf_2"/>
</dbReference>
<keyword evidence="3" id="KW-1185">Reference proteome</keyword>
<dbReference type="Pfam" id="PF00535">
    <property type="entry name" value="Glycos_transf_2"/>
    <property type="match status" value="1"/>
</dbReference>
<reference evidence="2 3" key="1">
    <citation type="submission" date="2023-10" db="EMBL/GenBank/DDBJ databases">
        <authorList>
            <person name="Venkata Ramana C."/>
            <person name="Sasikala C."/>
            <person name="Dhurka M."/>
        </authorList>
    </citation>
    <scope>NUCLEOTIDE SEQUENCE [LARGE SCALE GENOMIC DNA]</scope>
    <source>
        <strain evidence="2 3">KCTC 32151</strain>
    </source>
</reference>
<gene>
    <name evidence="2" type="ORF">R2G56_16030</name>
</gene>
<sequence>MTTDRELVASSGWFDAKYYAEQYPDTETLSMPPLEHFMWLGHRLRRNPCARFNTREYLRRNPGVAGNPLVHFLKSGGYLSQLPKSNPKAPTMKIAPDEIAPGTAIFISGEAVDRPGFLYRIDRWAKAFEKLGQQVAVMDHATARERLHWVGDARFIFVWRARYDDVREVYRAANSAKVPIIYDLDDLMVRADLATAQYIDAIRYDKRDPKGVQDHYLRIRRAMEEADFCTASTQELAWQMRMTPNRNPTFVLPNGFAHDTYTKSRIAARQKPNDGHIRIGYASGSRTHQADFKLCAAAVADVLRRYPQCRLVLFRRNTLVTLDLAEFPEFKDLQDRIEWRSFVKLEDLPNEIARFDINLAPLEAGNPFCECKSELKFFEAGICDVPTIASPTGPFARAMKHGESGFLASSMDEWRQAIERLVKDPEQRQKIGREAHRKAIWQFGPVYRTEIAASLLDQLRTGRKASRAAHFAEKMRTADQPIVPLVDRRIIKDHHKRKPSRVTVIIPLYNYEKYIEEALDSVAKQTLPDLDLVVVDDCSTDESAQVAEKWIDQHSSRFNRAILVRHTVNSGLGNSRNTAFDVADTPYVMCLDADNRLRSDCCARLLETMELEGASFAYSSIQKFGDADGLMGDSPYLPASLVPGNYIDAMAMVSKEAWAYVGGYPAHRMGWQDFHFWCRITDRGLHGVHVPTVLSDYRVHGNSMLKSTNKTQNKKMLCDQLETDFTWLGLIDQRTGYRVHQD</sequence>